<reference evidence="2" key="1">
    <citation type="submission" date="2015-03" db="EMBL/GenBank/DDBJ databases">
        <authorList>
            <consortium name="Pathogen Informatics"/>
        </authorList>
    </citation>
    <scope>NUCLEOTIDE SEQUENCE [LARGE SCALE GENOMIC DNA]</scope>
    <source>
        <strain evidence="2">R148</strain>
    </source>
</reference>
<dbReference type="EMBL" id="CWJI01000001">
    <property type="protein sequence ID" value="CRY53587.1"/>
    <property type="molecule type" value="Genomic_DNA"/>
</dbReference>
<accession>A0A0H5LRG2</accession>
<gene>
    <name evidence="1" type="ORF">ERS008476_00486</name>
</gene>
<organism evidence="1 2">
    <name type="scientific">Yersinia intermedia</name>
    <dbReference type="NCBI Taxonomy" id="631"/>
    <lineage>
        <taxon>Bacteria</taxon>
        <taxon>Pseudomonadati</taxon>
        <taxon>Pseudomonadota</taxon>
        <taxon>Gammaproteobacteria</taxon>
        <taxon>Enterobacterales</taxon>
        <taxon>Yersiniaceae</taxon>
        <taxon>Yersinia</taxon>
    </lineage>
</organism>
<evidence type="ECO:0000313" key="2">
    <source>
        <dbReference type="Proteomes" id="UP000043316"/>
    </source>
</evidence>
<dbReference type="AlphaFoldDB" id="A0A0H5LRG2"/>
<proteinExistence type="predicted"/>
<dbReference type="Proteomes" id="UP000043316">
    <property type="component" value="Unassembled WGS sequence"/>
</dbReference>
<evidence type="ECO:0000313" key="1">
    <source>
        <dbReference type="EMBL" id="CRY53587.1"/>
    </source>
</evidence>
<name>A0A0H5LRG2_YERIN</name>
<sequence length="57" mass="6970">MDKKHYIKNILWFSYFLEKLITNGINTLGIRSQQFYTLLIFYLFLYPLERIPSKSLH</sequence>
<protein>
    <submittedName>
        <fullName evidence="1">Uncharacterized protein</fullName>
    </submittedName>
</protein>